<name>A0A5K7SGT1_9BACT</name>
<dbReference type="AlphaFoldDB" id="A0A5K7SGT1"/>
<sequence length="249" mass="28673">MVYPSDDEERLLSFFEDKDDSTAKWVMYISKKTDGGIYFSQLSDLDQNDNKSKKSAPQPALFLRKDGNVGIGTNNPTQKLDVKGIIKSAGRAGSYLEGFLPADGEWHNVFEPEALSGCNAYEIMAYAEGLKNEGKYSLMHAIAVCTYGNSKSKITKTCAHHGLWWNKIDIRWESKPSRIEKQKKEEEKKIFAFAKWWKQFKSIWEAKDTLHYNLQLRTKSDYGRKDNKKNGKPQMINYKISVLWDKSFN</sequence>
<evidence type="ECO:0000313" key="1">
    <source>
        <dbReference type="EMBL" id="BBE20706.1"/>
    </source>
</evidence>
<reference evidence="1" key="1">
    <citation type="journal article" date="2020" name="Int. J. Syst. Evol. Microbiol.">
        <title>Aquipluma nitroreducens gen. nov. sp. nov., a novel facultatively anaerobic bacterium isolated from a freshwater lake.</title>
        <authorList>
            <person name="Watanabe M."/>
            <person name="Kojima H."/>
            <person name="Fukui M."/>
        </authorList>
    </citation>
    <scope>NUCLEOTIDE SEQUENCE</scope>
    <source>
        <strain evidence="1">MeG22</strain>
    </source>
</reference>
<dbReference type="Proteomes" id="UP001193389">
    <property type="component" value="Chromosome"/>
</dbReference>
<proteinExistence type="predicted"/>
<protein>
    <submittedName>
        <fullName evidence="1">Uncharacterized protein</fullName>
    </submittedName>
</protein>
<gene>
    <name evidence="1" type="ORF">AQPE_4900</name>
</gene>
<keyword evidence="2" id="KW-1185">Reference proteome</keyword>
<dbReference type="EMBL" id="AP018694">
    <property type="protein sequence ID" value="BBE20706.1"/>
    <property type="molecule type" value="Genomic_DNA"/>
</dbReference>
<dbReference type="KEGG" id="anf:AQPE_4900"/>
<accession>A0A5K7SGT1</accession>
<organism evidence="1 2">
    <name type="scientific">Aquipluma nitroreducens</name>
    <dbReference type="NCBI Taxonomy" id="2010828"/>
    <lineage>
        <taxon>Bacteria</taxon>
        <taxon>Pseudomonadati</taxon>
        <taxon>Bacteroidota</taxon>
        <taxon>Bacteroidia</taxon>
        <taxon>Marinilabiliales</taxon>
        <taxon>Prolixibacteraceae</taxon>
        <taxon>Aquipluma</taxon>
    </lineage>
</organism>
<evidence type="ECO:0000313" key="2">
    <source>
        <dbReference type="Proteomes" id="UP001193389"/>
    </source>
</evidence>